<evidence type="ECO:0000256" key="3">
    <source>
        <dbReference type="ARBA" id="ARBA00022448"/>
    </source>
</evidence>
<comment type="similarity">
    <text evidence="2 8">Belongs to the major facilitator superfamily. Bcr/CmlA family.</text>
</comment>
<feature type="transmembrane region" description="Helical" evidence="8">
    <location>
        <begin position="285"/>
        <end position="303"/>
    </location>
</feature>
<dbReference type="InterPro" id="IPR036259">
    <property type="entry name" value="MFS_trans_sf"/>
</dbReference>
<keyword evidence="7 8" id="KW-0472">Membrane</keyword>
<evidence type="ECO:0000256" key="4">
    <source>
        <dbReference type="ARBA" id="ARBA00022475"/>
    </source>
</evidence>
<keyword evidence="11" id="KW-1185">Reference proteome</keyword>
<dbReference type="InterPro" id="IPR020846">
    <property type="entry name" value="MFS_dom"/>
</dbReference>
<comment type="subcellular location">
    <subcellularLocation>
        <location evidence="8">Cell inner membrane</location>
        <topology evidence="8">Multi-pass membrane protein</topology>
    </subcellularLocation>
    <subcellularLocation>
        <location evidence="1">Cell membrane</location>
        <topology evidence="1">Multi-pass membrane protein</topology>
    </subcellularLocation>
</comment>
<dbReference type="InterPro" id="IPR011701">
    <property type="entry name" value="MFS"/>
</dbReference>
<evidence type="ECO:0000256" key="8">
    <source>
        <dbReference type="RuleBase" id="RU365088"/>
    </source>
</evidence>
<evidence type="ECO:0000256" key="2">
    <source>
        <dbReference type="ARBA" id="ARBA00006236"/>
    </source>
</evidence>
<dbReference type="NCBIfam" id="NF008314">
    <property type="entry name" value="PRK11102.1"/>
    <property type="match status" value="1"/>
</dbReference>
<keyword evidence="3 8" id="KW-0813">Transport</keyword>
<evidence type="ECO:0000256" key="5">
    <source>
        <dbReference type="ARBA" id="ARBA00022692"/>
    </source>
</evidence>
<feature type="transmembrane region" description="Helical" evidence="8">
    <location>
        <begin position="220"/>
        <end position="243"/>
    </location>
</feature>
<dbReference type="NCBIfam" id="TIGR00710">
    <property type="entry name" value="efflux_Bcr_CflA"/>
    <property type="match status" value="1"/>
</dbReference>
<dbReference type="SUPFAM" id="SSF103473">
    <property type="entry name" value="MFS general substrate transporter"/>
    <property type="match status" value="1"/>
</dbReference>
<feature type="transmembrane region" description="Helical" evidence="8">
    <location>
        <begin position="12"/>
        <end position="30"/>
    </location>
</feature>
<feature type="domain" description="Major facilitator superfamily (MFS) profile" evidence="9">
    <location>
        <begin position="12"/>
        <end position="397"/>
    </location>
</feature>
<evidence type="ECO:0000256" key="1">
    <source>
        <dbReference type="ARBA" id="ARBA00004651"/>
    </source>
</evidence>
<dbReference type="Gene3D" id="1.20.1720.10">
    <property type="entry name" value="Multidrug resistance protein D"/>
    <property type="match status" value="1"/>
</dbReference>
<dbReference type="Pfam" id="PF07690">
    <property type="entry name" value="MFS_1"/>
    <property type="match status" value="1"/>
</dbReference>
<feature type="transmembrane region" description="Helical" evidence="8">
    <location>
        <begin position="50"/>
        <end position="69"/>
    </location>
</feature>
<dbReference type="GeneID" id="69687583"/>
<feature type="transmembrane region" description="Helical" evidence="8">
    <location>
        <begin position="373"/>
        <end position="393"/>
    </location>
</feature>
<comment type="caution">
    <text evidence="10">The sequence shown here is derived from an EMBL/GenBank/DDBJ whole genome shotgun (WGS) entry which is preliminary data.</text>
</comment>
<dbReference type="PANTHER" id="PTHR23502">
    <property type="entry name" value="MAJOR FACILITATOR SUPERFAMILY"/>
    <property type="match status" value="1"/>
</dbReference>
<dbReference type="EMBL" id="BPUX01000004">
    <property type="protein sequence ID" value="GJH42412.1"/>
    <property type="molecule type" value="Genomic_DNA"/>
</dbReference>
<organism evidence="10 11">
    <name type="scientific">Pasteurella canis</name>
    <dbReference type="NCBI Taxonomy" id="753"/>
    <lineage>
        <taxon>Bacteria</taxon>
        <taxon>Pseudomonadati</taxon>
        <taxon>Pseudomonadota</taxon>
        <taxon>Gammaproteobacteria</taxon>
        <taxon>Pasteurellales</taxon>
        <taxon>Pasteurellaceae</taxon>
        <taxon>Pasteurella</taxon>
    </lineage>
</organism>
<accession>A0ABQ4VL84</accession>
<name>A0ABQ4VL84_9PAST</name>
<feature type="transmembrane region" description="Helical" evidence="8">
    <location>
        <begin position="139"/>
        <end position="165"/>
    </location>
</feature>
<keyword evidence="8" id="KW-0997">Cell inner membrane</keyword>
<sequence length="400" mass="43821">MPSTTKTTTWNQTALICFLAMLVGFGPLSIDLYLPSLPTIAQELNTSIEWVQLSVSTFLTGFCVGMLCYGPISDKYGRRVVLLIGMVIYIVASLACSLATSIEQLLVARFLQAFGGGVGPVLGRAIVRDSFPQHRITHVLSMMQLVTMLAPLLAPFIGGFILLWFGWESQFLLLAMMGLVCVLITYFFLPETNQDRHHQPLNTMTFFQAYCRILKHRPSFGYILCLGAMFGGMFTYVAGTPFVYIDYFHIPAQNYGFYFGINIVGIVIATLVNNKCVKHYAVNKVLMVEIGFVFLAGIAFFCVNPTSLFAIMLPLFVFVGLTGAITPNVMTNLLTQHSHTAGTAMALAASMQFAGGFIASGTLSYFFNNSPQTMLWVMSACALVAVVGFMITLKPNSTSA</sequence>
<evidence type="ECO:0000256" key="7">
    <source>
        <dbReference type="ARBA" id="ARBA00023136"/>
    </source>
</evidence>
<dbReference type="PROSITE" id="PS50850">
    <property type="entry name" value="MFS"/>
    <property type="match status" value="1"/>
</dbReference>
<proteinExistence type="inferred from homology"/>
<feature type="transmembrane region" description="Helical" evidence="8">
    <location>
        <begin position="81"/>
        <end position="100"/>
    </location>
</feature>
<dbReference type="InterPro" id="IPR004812">
    <property type="entry name" value="Efflux_drug-R_Bcr/CmlA"/>
</dbReference>
<gene>
    <name evidence="10" type="ORF">PA42_05860</name>
</gene>
<evidence type="ECO:0000259" key="9">
    <source>
        <dbReference type="PROSITE" id="PS50850"/>
    </source>
</evidence>
<evidence type="ECO:0000313" key="10">
    <source>
        <dbReference type="EMBL" id="GJH42412.1"/>
    </source>
</evidence>
<dbReference type="Proteomes" id="UP001052140">
    <property type="component" value="Unassembled WGS sequence"/>
</dbReference>
<reference evidence="10" key="1">
    <citation type="submission" date="2024-05" db="EMBL/GenBank/DDBJ databases">
        <title>Determining zoonotic pasteurella genome.</title>
        <authorList>
            <person name="Maeda T."/>
            <person name="Takahashi T."/>
            <person name="Yoshida H."/>
        </authorList>
    </citation>
    <scope>NUCLEOTIDE SEQUENCE</scope>
    <source>
        <strain evidence="10">PA42</strain>
    </source>
</reference>
<comment type="caution">
    <text evidence="8">Lacks conserved residue(s) required for the propagation of feature annotation.</text>
</comment>
<feature type="transmembrane region" description="Helical" evidence="8">
    <location>
        <begin position="106"/>
        <end position="127"/>
    </location>
</feature>
<dbReference type="PANTHER" id="PTHR23502:SF132">
    <property type="entry name" value="POLYAMINE TRANSPORTER 2-RELATED"/>
    <property type="match status" value="1"/>
</dbReference>
<keyword evidence="4" id="KW-1003">Cell membrane</keyword>
<keyword evidence="5 8" id="KW-0812">Transmembrane</keyword>
<dbReference type="CDD" id="cd17320">
    <property type="entry name" value="MFS_MdfA_MDR_like"/>
    <property type="match status" value="1"/>
</dbReference>
<evidence type="ECO:0000313" key="11">
    <source>
        <dbReference type="Proteomes" id="UP001052140"/>
    </source>
</evidence>
<feature type="transmembrane region" description="Helical" evidence="8">
    <location>
        <begin position="342"/>
        <end position="367"/>
    </location>
</feature>
<keyword evidence="6 8" id="KW-1133">Transmembrane helix</keyword>
<protein>
    <recommendedName>
        <fullName evidence="8">Bcr/CflA family efflux transporter</fullName>
    </recommendedName>
</protein>
<evidence type="ECO:0000256" key="6">
    <source>
        <dbReference type="ARBA" id="ARBA00022989"/>
    </source>
</evidence>
<dbReference type="RefSeq" id="WP_049214987.1">
    <property type="nucleotide sequence ID" value="NZ_BPUX01000004.1"/>
</dbReference>
<feature type="transmembrane region" description="Helical" evidence="8">
    <location>
        <begin position="255"/>
        <end position="273"/>
    </location>
</feature>
<feature type="transmembrane region" description="Helical" evidence="8">
    <location>
        <begin position="171"/>
        <end position="189"/>
    </location>
</feature>